<organism evidence="1">
    <name type="scientific">Anguilla anguilla</name>
    <name type="common">European freshwater eel</name>
    <name type="synonym">Muraena anguilla</name>
    <dbReference type="NCBI Taxonomy" id="7936"/>
    <lineage>
        <taxon>Eukaryota</taxon>
        <taxon>Metazoa</taxon>
        <taxon>Chordata</taxon>
        <taxon>Craniata</taxon>
        <taxon>Vertebrata</taxon>
        <taxon>Euteleostomi</taxon>
        <taxon>Actinopterygii</taxon>
        <taxon>Neopterygii</taxon>
        <taxon>Teleostei</taxon>
        <taxon>Anguilliformes</taxon>
        <taxon>Anguillidae</taxon>
        <taxon>Anguilla</taxon>
    </lineage>
</organism>
<dbReference type="EMBL" id="GBXM01080182">
    <property type="protein sequence ID" value="JAH28395.1"/>
    <property type="molecule type" value="Transcribed_RNA"/>
</dbReference>
<name>A0A0E9RIW3_ANGAN</name>
<accession>A0A0E9RIW3</accession>
<evidence type="ECO:0000313" key="1">
    <source>
        <dbReference type="EMBL" id="JAH28395.1"/>
    </source>
</evidence>
<protein>
    <submittedName>
        <fullName evidence="1">Uncharacterized protein</fullName>
    </submittedName>
</protein>
<dbReference type="AlphaFoldDB" id="A0A0E9RIW3"/>
<proteinExistence type="predicted"/>
<reference evidence="1" key="2">
    <citation type="journal article" date="2015" name="Fish Shellfish Immunol.">
        <title>Early steps in the European eel (Anguilla anguilla)-Vibrio vulnificus interaction in the gills: Role of the RtxA13 toxin.</title>
        <authorList>
            <person name="Callol A."/>
            <person name="Pajuelo D."/>
            <person name="Ebbesson L."/>
            <person name="Teles M."/>
            <person name="MacKenzie S."/>
            <person name="Amaro C."/>
        </authorList>
    </citation>
    <scope>NUCLEOTIDE SEQUENCE</scope>
</reference>
<sequence>MSHITHTRFLMKMFPHKYLFKSNKMNNCHSHCTIFYFLITNSISIKSVTEFTDYRVI</sequence>
<reference evidence="1" key="1">
    <citation type="submission" date="2014-11" db="EMBL/GenBank/DDBJ databases">
        <authorList>
            <person name="Amaro Gonzalez C."/>
        </authorList>
    </citation>
    <scope>NUCLEOTIDE SEQUENCE</scope>
</reference>